<gene>
    <name evidence="1" type="ORF">P8C59_004711</name>
</gene>
<evidence type="ECO:0000313" key="2">
    <source>
        <dbReference type="Proteomes" id="UP001217918"/>
    </source>
</evidence>
<proteinExistence type="predicted"/>
<sequence length="82" mass="9307">MPPRDTIEAIWKLPAERFPNILYEEDAEYEARRSTVVHRSLAAVITPSMHPLSPATMAPCSTPRHSVYKLSWLPPWLPPGVE</sequence>
<reference evidence="1" key="1">
    <citation type="journal article" date="2023" name="Mol. Plant Microbe Interact.">
        <title>Elucidating the Obligate Nature and Biological Capacity of an Invasive Fungal Corn Pathogen.</title>
        <authorList>
            <person name="MacCready J.S."/>
            <person name="Roggenkamp E.M."/>
            <person name="Gdanetz K."/>
            <person name="Chilvers M.I."/>
        </authorList>
    </citation>
    <scope>NUCLEOTIDE SEQUENCE</scope>
    <source>
        <strain evidence="1">PM02</strain>
    </source>
</reference>
<dbReference type="EMBL" id="JAQQPM010000003">
    <property type="protein sequence ID" value="KAK2070196.1"/>
    <property type="molecule type" value="Genomic_DNA"/>
</dbReference>
<dbReference type="AlphaFoldDB" id="A0AAD9I389"/>
<comment type="caution">
    <text evidence="1">The sequence shown here is derived from an EMBL/GenBank/DDBJ whole genome shotgun (WGS) entry which is preliminary data.</text>
</comment>
<protein>
    <submittedName>
        <fullName evidence="1">Uncharacterized protein</fullName>
    </submittedName>
</protein>
<accession>A0AAD9I389</accession>
<keyword evidence="2" id="KW-1185">Reference proteome</keyword>
<dbReference type="Proteomes" id="UP001217918">
    <property type="component" value="Unassembled WGS sequence"/>
</dbReference>
<name>A0AAD9I389_9PEZI</name>
<evidence type="ECO:0000313" key="1">
    <source>
        <dbReference type="EMBL" id="KAK2070196.1"/>
    </source>
</evidence>
<organism evidence="1 2">
    <name type="scientific">Phyllachora maydis</name>
    <dbReference type="NCBI Taxonomy" id="1825666"/>
    <lineage>
        <taxon>Eukaryota</taxon>
        <taxon>Fungi</taxon>
        <taxon>Dikarya</taxon>
        <taxon>Ascomycota</taxon>
        <taxon>Pezizomycotina</taxon>
        <taxon>Sordariomycetes</taxon>
        <taxon>Sordariomycetidae</taxon>
        <taxon>Phyllachorales</taxon>
        <taxon>Phyllachoraceae</taxon>
        <taxon>Phyllachora</taxon>
    </lineage>
</organism>